<dbReference type="InterPro" id="IPR008333">
    <property type="entry name" value="Cbr1-like_FAD-bd_dom"/>
</dbReference>
<dbReference type="InterPro" id="IPR050415">
    <property type="entry name" value="MRET"/>
</dbReference>
<dbReference type="InterPro" id="IPR017938">
    <property type="entry name" value="Riboflavin_synthase-like_b-brl"/>
</dbReference>
<proteinExistence type="predicted"/>
<dbReference type="GO" id="GO:0016491">
    <property type="term" value="F:oxidoreductase activity"/>
    <property type="evidence" value="ECO:0007669"/>
    <property type="project" value="InterPro"/>
</dbReference>
<dbReference type="InterPro" id="IPR039261">
    <property type="entry name" value="FNR_nucleotide-bd"/>
</dbReference>
<dbReference type="PRINTS" id="PR00410">
    <property type="entry name" value="PHEHYDRXLASE"/>
</dbReference>
<dbReference type="InterPro" id="IPR001433">
    <property type="entry name" value="OxRdtase_FAD/NAD-bd"/>
</dbReference>
<dbReference type="PANTHER" id="PTHR47354:SF5">
    <property type="entry name" value="PROTEIN RFBI"/>
    <property type="match status" value="1"/>
</dbReference>
<evidence type="ECO:0000259" key="1">
    <source>
        <dbReference type="PROSITE" id="PS51384"/>
    </source>
</evidence>
<evidence type="ECO:0000313" key="3">
    <source>
        <dbReference type="Proteomes" id="UP000176854"/>
    </source>
</evidence>
<feature type="domain" description="FAD-binding FR-type" evidence="1">
    <location>
        <begin position="7"/>
        <end position="106"/>
    </location>
</feature>
<dbReference type="InterPro" id="IPR017927">
    <property type="entry name" value="FAD-bd_FR_type"/>
</dbReference>
<dbReference type="Pfam" id="PF00970">
    <property type="entry name" value="FAD_binding_6"/>
    <property type="match status" value="1"/>
</dbReference>
<dbReference type="Pfam" id="PF00175">
    <property type="entry name" value="NAD_binding_1"/>
    <property type="match status" value="1"/>
</dbReference>
<evidence type="ECO:0000313" key="2">
    <source>
        <dbReference type="EMBL" id="OGG10041.1"/>
    </source>
</evidence>
<dbReference type="SUPFAM" id="SSF52343">
    <property type="entry name" value="Ferredoxin reductase-like, C-terminal NADP-linked domain"/>
    <property type="match status" value="1"/>
</dbReference>
<dbReference type="PROSITE" id="PS51384">
    <property type="entry name" value="FAD_FR"/>
    <property type="match status" value="1"/>
</dbReference>
<dbReference type="PANTHER" id="PTHR47354">
    <property type="entry name" value="NADH OXIDOREDUCTASE HCR"/>
    <property type="match status" value="1"/>
</dbReference>
<gene>
    <name evidence="2" type="ORF">A2154_04380</name>
</gene>
<reference evidence="2 3" key="1">
    <citation type="journal article" date="2016" name="Nat. Commun.">
        <title>Thousands of microbial genomes shed light on interconnected biogeochemical processes in an aquifer system.</title>
        <authorList>
            <person name="Anantharaman K."/>
            <person name="Brown C.T."/>
            <person name="Hug L.A."/>
            <person name="Sharon I."/>
            <person name="Castelle C.J."/>
            <person name="Probst A.J."/>
            <person name="Thomas B.C."/>
            <person name="Singh A."/>
            <person name="Wilkins M.J."/>
            <person name="Karaoz U."/>
            <person name="Brodie E.L."/>
            <person name="Williams K.H."/>
            <person name="Hubbard S.S."/>
            <person name="Banfield J.F."/>
        </authorList>
    </citation>
    <scope>NUCLEOTIDE SEQUENCE [LARGE SCALE GENOMIC DNA]</scope>
</reference>
<dbReference type="STRING" id="1798373.A2154_04380"/>
<dbReference type="EMBL" id="MFJC01000006">
    <property type="protein sequence ID" value="OGG10041.1"/>
    <property type="molecule type" value="Genomic_DNA"/>
</dbReference>
<comment type="caution">
    <text evidence="2">The sequence shown here is derived from an EMBL/GenBank/DDBJ whole genome shotgun (WGS) entry which is preliminary data.</text>
</comment>
<organism evidence="2 3">
    <name type="scientific">Candidatus Gottesmanbacteria bacterium RBG_16_43_7</name>
    <dbReference type="NCBI Taxonomy" id="1798373"/>
    <lineage>
        <taxon>Bacteria</taxon>
        <taxon>Candidatus Gottesmaniibacteriota</taxon>
    </lineage>
</organism>
<sequence length="238" mass="26695">MSIYSKPQKCIATVSEKIQLTKTTYLAKYKLNTPESISFIAGQTIMISVAPGVHRAMSIASPPQETDVITSIQDVAPGGPGSKWMEYLKVGDTLEFTGPLGRFVIDHASTRKQVLVATGTGIAPFRSMLLDKTNGASTCEPMSLYWGLRHKEDIYLYDEIKHLDEEREQMEFFLTLSQPPDDWDGLRGYVNGHVIEHEKDLSGCDFYLCGNKHMIMDMQKALSGKGIPRSQMKFDPFY</sequence>
<dbReference type="AlphaFoldDB" id="A0A1F5ZCA6"/>
<dbReference type="Proteomes" id="UP000176854">
    <property type="component" value="Unassembled WGS sequence"/>
</dbReference>
<dbReference type="SUPFAM" id="SSF63380">
    <property type="entry name" value="Riboflavin synthase domain-like"/>
    <property type="match status" value="1"/>
</dbReference>
<dbReference type="Gene3D" id="3.40.50.80">
    <property type="entry name" value="Nucleotide-binding domain of ferredoxin-NADP reductase (FNR) module"/>
    <property type="match status" value="1"/>
</dbReference>
<dbReference type="InterPro" id="IPR001709">
    <property type="entry name" value="Flavoprot_Pyr_Nucl_cyt_Rdtase"/>
</dbReference>
<protein>
    <recommendedName>
        <fullName evidence="1">FAD-binding FR-type domain-containing protein</fullName>
    </recommendedName>
</protein>
<dbReference type="PRINTS" id="PR00371">
    <property type="entry name" value="FPNCR"/>
</dbReference>
<accession>A0A1F5ZCA6</accession>
<name>A0A1F5ZCA6_9BACT</name>
<dbReference type="Gene3D" id="2.40.30.10">
    <property type="entry name" value="Translation factors"/>
    <property type="match status" value="1"/>
</dbReference>